<keyword evidence="5 13" id="KW-0378">Hydrolase</keyword>
<dbReference type="GO" id="GO:1990077">
    <property type="term" value="C:primosome complex"/>
    <property type="evidence" value="ECO:0007669"/>
    <property type="project" value="UniProtKB-UniRule"/>
</dbReference>
<evidence type="ECO:0000256" key="9">
    <source>
        <dbReference type="ARBA" id="ARBA00023235"/>
    </source>
</evidence>
<keyword evidence="4 13" id="KW-0547">Nucleotide-binding</keyword>
<dbReference type="PANTHER" id="PTHR30153:SF2">
    <property type="entry name" value="REPLICATIVE DNA HELICASE"/>
    <property type="match status" value="1"/>
</dbReference>
<dbReference type="GO" id="GO:0042802">
    <property type="term" value="F:identical protein binding"/>
    <property type="evidence" value="ECO:0007669"/>
    <property type="project" value="UniProtKB-ARBA"/>
</dbReference>
<dbReference type="CDD" id="cd00984">
    <property type="entry name" value="DnaB_C"/>
    <property type="match status" value="1"/>
</dbReference>
<protein>
    <recommendedName>
        <fullName evidence="12 13">Replicative DNA helicase</fullName>
        <ecNumber evidence="12 13">5.6.2.3</ecNumber>
    </recommendedName>
</protein>
<dbReference type="OrthoDB" id="9773982at2"/>
<name>A0A318SK74_9BURK</name>
<dbReference type="Gene3D" id="1.10.860.10">
    <property type="entry name" value="DNAb Helicase, Chain A"/>
    <property type="match status" value="1"/>
</dbReference>
<dbReference type="GO" id="GO:0043139">
    <property type="term" value="F:5'-3' DNA helicase activity"/>
    <property type="evidence" value="ECO:0007669"/>
    <property type="project" value="UniProtKB-EC"/>
</dbReference>
<dbReference type="PANTHER" id="PTHR30153">
    <property type="entry name" value="REPLICATIVE DNA HELICASE DNAB"/>
    <property type="match status" value="1"/>
</dbReference>
<keyword evidence="2 13" id="KW-0639">Primosome</keyword>
<dbReference type="NCBIfam" id="NF004384">
    <property type="entry name" value="PRK05748.1"/>
    <property type="match status" value="1"/>
</dbReference>
<keyword evidence="6 13" id="KW-0347">Helicase</keyword>
<evidence type="ECO:0000256" key="10">
    <source>
        <dbReference type="ARBA" id="ARBA00044932"/>
    </source>
</evidence>
<comment type="caution">
    <text evidence="15">The sequence shown here is derived from an EMBL/GenBank/DDBJ whole genome shotgun (WGS) entry which is preliminary data.</text>
</comment>
<dbReference type="Pfam" id="PF03796">
    <property type="entry name" value="DnaB_C"/>
    <property type="match status" value="1"/>
</dbReference>
<dbReference type="EC" id="5.6.2.3" evidence="12 13"/>
<evidence type="ECO:0000313" key="16">
    <source>
        <dbReference type="Proteomes" id="UP000247540"/>
    </source>
</evidence>
<evidence type="ECO:0000256" key="13">
    <source>
        <dbReference type="RuleBase" id="RU362085"/>
    </source>
</evidence>
<comment type="similarity">
    <text evidence="1 13">Belongs to the helicase family. DnaB subfamily.</text>
</comment>
<dbReference type="Pfam" id="PF00772">
    <property type="entry name" value="DnaB"/>
    <property type="match status" value="1"/>
</dbReference>
<keyword evidence="7 13" id="KW-0067">ATP-binding</keyword>
<dbReference type="FunFam" id="3.40.50.300:FF:000076">
    <property type="entry name" value="Replicative DNA helicase"/>
    <property type="match status" value="1"/>
</dbReference>
<dbReference type="NCBIfam" id="TIGR00665">
    <property type="entry name" value="DnaB"/>
    <property type="match status" value="1"/>
</dbReference>
<dbReference type="Gene3D" id="3.40.50.300">
    <property type="entry name" value="P-loop containing nucleotide triphosphate hydrolases"/>
    <property type="match status" value="1"/>
</dbReference>
<dbReference type="AlphaFoldDB" id="A0A318SK74"/>
<accession>A0A318SK74</accession>
<evidence type="ECO:0000256" key="1">
    <source>
        <dbReference type="ARBA" id="ARBA00008428"/>
    </source>
</evidence>
<gene>
    <name evidence="15" type="ORF">DFQ15_103226</name>
</gene>
<keyword evidence="16" id="KW-1185">Reference proteome</keyword>
<evidence type="ECO:0000256" key="7">
    <source>
        <dbReference type="ARBA" id="ARBA00022840"/>
    </source>
</evidence>
<dbReference type="InterPro" id="IPR016136">
    <property type="entry name" value="DNA_helicase_N/primase_C"/>
</dbReference>
<evidence type="ECO:0000256" key="2">
    <source>
        <dbReference type="ARBA" id="ARBA00022515"/>
    </source>
</evidence>
<dbReference type="SUPFAM" id="SSF52540">
    <property type="entry name" value="P-loop containing nucleoside triphosphate hydrolases"/>
    <property type="match status" value="1"/>
</dbReference>
<dbReference type="GO" id="GO:0006269">
    <property type="term" value="P:DNA replication, synthesis of primer"/>
    <property type="evidence" value="ECO:0007669"/>
    <property type="project" value="UniProtKB-UniRule"/>
</dbReference>
<organism evidence="15 16">
    <name type="scientific">Xylophilus ampelinus</name>
    <dbReference type="NCBI Taxonomy" id="54067"/>
    <lineage>
        <taxon>Bacteria</taxon>
        <taxon>Pseudomonadati</taxon>
        <taxon>Pseudomonadota</taxon>
        <taxon>Betaproteobacteria</taxon>
        <taxon>Burkholderiales</taxon>
        <taxon>Xylophilus</taxon>
    </lineage>
</organism>
<dbReference type="SMART" id="SM00382">
    <property type="entry name" value="AAA"/>
    <property type="match status" value="1"/>
</dbReference>
<dbReference type="InterPro" id="IPR007694">
    <property type="entry name" value="DNA_helicase_DnaB-like_C"/>
</dbReference>
<dbReference type="GO" id="GO:0005829">
    <property type="term" value="C:cytosol"/>
    <property type="evidence" value="ECO:0007669"/>
    <property type="project" value="TreeGrafter"/>
</dbReference>
<dbReference type="InterPro" id="IPR007693">
    <property type="entry name" value="DNA_helicase_DnaB-like_N"/>
</dbReference>
<keyword evidence="8 13" id="KW-0238">DNA-binding</keyword>
<dbReference type="Proteomes" id="UP000247540">
    <property type="component" value="Unassembled WGS sequence"/>
</dbReference>
<evidence type="ECO:0000256" key="3">
    <source>
        <dbReference type="ARBA" id="ARBA00022705"/>
    </source>
</evidence>
<dbReference type="InterPro" id="IPR036185">
    <property type="entry name" value="DNA_heli_DnaB-like_N_sf"/>
</dbReference>
<comment type="function">
    <text evidence="10 13">The main replicative DNA helicase, it participates in initiation and elongation during chromosome replication. Travels ahead of the DNA replisome, separating dsDNA into templates for DNA synthesis. A processive ATP-dependent 5'-3' DNA helicase it has DNA-dependent ATPase activity.</text>
</comment>
<feature type="domain" description="SF4 helicase" evidence="14">
    <location>
        <begin position="201"/>
        <end position="469"/>
    </location>
</feature>
<evidence type="ECO:0000256" key="8">
    <source>
        <dbReference type="ARBA" id="ARBA00023125"/>
    </source>
</evidence>
<dbReference type="PROSITE" id="PS51199">
    <property type="entry name" value="SF4_HELICASE"/>
    <property type="match status" value="1"/>
</dbReference>
<evidence type="ECO:0000313" key="15">
    <source>
        <dbReference type="EMBL" id="PYE79238.1"/>
    </source>
</evidence>
<dbReference type="InterPro" id="IPR007692">
    <property type="entry name" value="DNA_helicase_DnaB"/>
</dbReference>
<evidence type="ECO:0000259" key="14">
    <source>
        <dbReference type="PROSITE" id="PS51199"/>
    </source>
</evidence>
<reference evidence="15 16" key="1">
    <citation type="submission" date="2018-06" db="EMBL/GenBank/DDBJ databases">
        <title>Genomic Encyclopedia of Type Strains, Phase III (KMG-III): the genomes of soil and plant-associated and newly described type strains.</title>
        <authorList>
            <person name="Whitman W."/>
        </authorList>
    </citation>
    <scope>NUCLEOTIDE SEQUENCE [LARGE SCALE GENOMIC DNA]</scope>
    <source>
        <strain evidence="15 16">CECT 7646</strain>
    </source>
</reference>
<evidence type="ECO:0000256" key="6">
    <source>
        <dbReference type="ARBA" id="ARBA00022806"/>
    </source>
</evidence>
<sequence>MPATSTFPPFDPSDAPSSADREVAQLRIPPHSIEAESSVLGGLLLDNGAWDRVGDLLKDDNFYRYEHKLIYGAIGALINASKPADVITVFEHLQSQGKAEEMGGLVYLNQLAQYVPSAANIRRYAEIVRERGILRKLVTASDEIATNAFNPQGRPVAKILDEAEQKIFNIGEEGSRMKQGFQSMDTLVVELLDRVQEMADNPNDITGVPTGFIDLDRMTSGLQAGDMVVLAARPSMGKTAFAVNIAEHVALNEGLPVAVFSMEMGASQLAVRIVGSIGRIDQGHLRTGKLSDDEWPRLTEAIERLRTVSLHIDETPGLTPSELRANARRLARQCGKLGLIVVDYLQLMSGSSSSGSDNRATELGEISRGLKMLAKELQCPVIALSQLNRSVEQRTDKRPMMSDLRESGAIEQDADIIMFIYRDDYYNKDSKEPGVAEVIIGKQRNGPTGTVKLAFLKPLTRFESLATGSGDF</sequence>
<evidence type="ECO:0000256" key="4">
    <source>
        <dbReference type="ARBA" id="ARBA00022741"/>
    </source>
</evidence>
<dbReference type="GO" id="GO:0003677">
    <property type="term" value="F:DNA binding"/>
    <property type="evidence" value="ECO:0007669"/>
    <property type="project" value="UniProtKB-UniRule"/>
</dbReference>
<dbReference type="GO" id="GO:0016887">
    <property type="term" value="F:ATP hydrolysis activity"/>
    <property type="evidence" value="ECO:0007669"/>
    <property type="project" value="RHEA"/>
</dbReference>
<evidence type="ECO:0000256" key="12">
    <source>
        <dbReference type="NCBIfam" id="TIGR00665"/>
    </source>
</evidence>
<evidence type="ECO:0000256" key="5">
    <source>
        <dbReference type="ARBA" id="ARBA00022801"/>
    </source>
</evidence>
<keyword evidence="3 13" id="KW-0235">DNA replication</keyword>
<proteinExistence type="inferred from homology"/>
<dbReference type="EMBL" id="QJTC01000003">
    <property type="protein sequence ID" value="PYE79238.1"/>
    <property type="molecule type" value="Genomic_DNA"/>
</dbReference>
<dbReference type="FunFam" id="1.10.860.10:FF:000001">
    <property type="entry name" value="Replicative DNA helicase"/>
    <property type="match status" value="1"/>
</dbReference>
<evidence type="ECO:0000256" key="11">
    <source>
        <dbReference type="ARBA" id="ARBA00048954"/>
    </source>
</evidence>
<keyword evidence="9" id="KW-0413">Isomerase</keyword>
<comment type="catalytic activity">
    <reaction evidence="11 13">
        <text>ATP + H2O = ADP + phosphate + H(+)</text>
        <dbReference type="Rhea" id="RHEA:13065"/>
        <dbReference type="ChEBI" id="CHEBI:15377"/>
        <dbReference type="ChEBI" id="CHEBI:15378"/>
        <dbReference type="ChEBI" id="CHEBI:30616"/>
        <dbReference type="ChEBI" id="CHEBI:43474"/>
        <dbReference type="ChEBI" id="CHEBI:456216"/>
        <dbReference type="EC" id="5.6.2.3"/>
    </reaction>
</comment>
<dbReference type="GO" id="GO:0005524">
    <property type="term" value="F:ATP binding"/>
    <property type="evidence" value="ECO:0007669"/>
    <property type="project" value="UniProtKB-UniRule"/>
</dbReference>
<dbReference type="InterPro" id="IPR027417">
    <property type="entry name" value="P-loop_NTPase"/>
</dbReference>
<dbReference type="SUPFAM" id="SSF48024">
    <property type="entry name" value="N-terminal domain of DnaB helicase"/>
    <property type="match status" value="1"/>
</dbReference>
<dbReference type="RefSeq" id="WP_055843384.1">
    <property type="nucleotide sequence ID" value="NZ_JAMOFZ010000003.1"/>
</dbReference>
<dbReference type="InterPro" id="IPR003593">
    <property type="entry name" value="AAA+_ATPase"/>
</dbReference>